<dbReference type="EMBL" id="JACYGY010000001">
    <property type="protein sequence ID" value="MBE9461902.1"/>
    <property type="molecule type" value="Genomic_DNA"/>
</dbReference>
<dbReference type="RefSeq" id="WP_194120147.1">
    <property type="nucleotide sequence ID" value="NZ_JACYGY010000001.1"/>
</dbReference>
<dbReference type="Pfam" id="PF13289">
    <property type="entry name" value="SIR2_2"/>
    <property type="match status" value="1"/>
</dbReference>
<evidence type="ECO:0000313" key="1">
    <source>
        <dbReference type="EMBL" id="MBE9461902.1"/>
    </source>
</evidence>
<gene>
    <name evidence="1" type="ORF">IEE83_08405</name>
</gene>
<sequence>MEEIYILKNKSYKIKIVTADKPKVDPIEIANVDVLNDVTKIPAEQVETEVKIKTLVIERENSPPVLYASDEEGYITDNQELGGKKIKLSDFANQEKRTFYKQLIQGKYNEIENVVILSGAGSSVGIGLDKKGLTMANLWDSLAISGDSIHFISLIKKTKYCTLDENEQIDKSVKKDLELLLSKAGMLNAVHQGADKDLDLEKSIDAIKSFIVRELHLKLDEFAPHAQFLNKVALRPQKYPRIKIFTLNYDTLFEQAAVKERFTVIDGFTFSNPRIFNGKYFDYDIIETRHNRQDKKDSTIAKLFYLFKMHGSLNWKTQDNEIEQFEGNIPISNQVMIFPQNNKYEHSYEQPYFEMMARFQQALRTENTLLITIGFSFYDKHISSVILESLKQNSSLNIIALTYPDVVSKQELYQSELHRISELQSRITLVAETFKDFTDNYPENIAHHRLDVLESLNEGLKQLKLRDEQA</sequence>
<accession>A0ABR9W8U5</accession>
<dbReference type="Proteomes" id="UP000634134">
    <property type="component" value="Unassembled WGS sequence"/>
</dbReference>
<keyword evidence="2" id="KW-1185">Reference proteome</keyword>
<name>A0ABR9W8U5_9BACT</name>
<comment type="caution">
    <text evidence="1">The sequence shown here is derived from an EMBL/GenBank/DDBJ whole genome shotgun (WGS) entry which is preliminary data.</text>
</comment>
<organism evidence="1 2">
    <name type="scientific">Dyadobacter subterraneus</name>
    <dbReference type="NCBI Taxonomy" id="2773304"/>
    <lineage>
        <taxon>Bacteria</taxon>
        <taxon>Pseudomonadati</taxon>
        <taxon>Bacteroidota</taxon>
        <taxon>Cytophagia</taxon>
        <taxon>Cytophagales</taxon>
        <taxon>Spirosomataceae</taxon>
        <taxon>Dyadobacter</taxon>
    </lineage>
</organism>
<protein>
    <submittedName>
        <fullName evidence="1">SIR2 family protein</fullName>
    </submittedName>
</protein>
<evidence type="ECO:0000313" key="2">
    <source>
        <dbReference type="Proteomes" id="UP000634134"/>
    </source>
</evidence>
<proteinExistence type="predicted"/>
<reference evidence="2" key="1">
    <citation type="submission" date="2023-07" db="EMBL/GenBank/DDBJ databases">
        <title>Dyadobacter sp. nov 'subterranea' isolated from contaminted grondwater.</title>
        <authorList>
            <person name="Szabo I."/>
            <person name="Al-Omari J."/>
            <person name="Szerdahelyi S.G."/>
            <person name="Rado J."/>
        </authorList>
    </citation>
    <scope>NUCLEOTIDE SEQUENCE [LARGE SCALE GENOMIC DNA]</scope>
    <source>
        <strain evidence="2">UP-52</strain>
    </source>
</reference>